<feature type="region of interest" description="Disordered" evidence="1">
    <location>
        <begin position="30"/>
        <end position="187"/>
    </location>
</feature>
<keyword evidence="3" id="KW-1185">Reference proteome</keyword>
<organism evidence="2 3">
    <name type="scientific">Achlya hypogyna</name>
    <name type="common">Oomycete</name>
    <name type="synonym">Protoachlya hypogyna</name>
    <dbReference type="NCBI Taxonomy" id="1202772"/>
    <lineage>
        <taxon>Eukaryota</taxon>
        <taxon>Sar</taxon>
        <taxon>Stramenopiles</taxon>
        <taxon>Oomycota</taxon>
        <taxon>Saprolegniomycetes</taxon>
        <taxon>Saprolegniales</taxon>
        <taxon>Achlyaceae</taxon>
        <taxon>Achlya</taxon>
    </lineage>
</organism>
<reference evidence="2 3" key="1">
    <citation type="journal article" date="2014" name="Genome Biol. Evol.">
        <title>The secreted proteins of Achlya hypogyna and Thraustotheca clavata identify the ancestral oomycete secretome and reveal gene acquisitions by horizontal gene transfer.</title>
        <authorList>
            <person name="Misner I."/>
            <person name="Blouin N."/>
            <person name="Leonard G."/>
            <person name="Richards T.A."/>
            <person name="Lane C.E."/>
        </authorList>
    </citation>
    <scope>NUCLEOTIDE SEQUENCE [LARGE SCALE GENOMIC DNA]</scope>
    <source>
        <strain evidence="2 3">ATCC 48635</strain>
    </source>
</reference>
<accession>A0A1V9Z509</accession>
<comment type="caution">
    <text evidence="2">The sequence shown here is derived from an EMBL/GenBank/DDBJ whole genome shotgun (WGS) entry which is preliminary data.</text>
</comment>
<gene>
    <name evidence="2" type="ORF">ACHHYP_02950</name>
</gene>
<feature type="compositionally biased region" description="Low complexity" evidence="1">
    <location>
        <begin position="172"/>
        <end position="181"/>
    </location>
</feature>
<dbReference type="EMBL" id="JNBR01000430">
    <property type="protein sequence ID" value="OQR93056.1"/>
    <property type="molecule type" value="Genomic_DNA"/>
</dbReference>
<proteinExistence type="predicted"/>
<protein>
    <submittedName>
        <fullName evidence="2">Uncharacterized protein</fullName>
    </submittedName>
</protein>
<dbReference type="Proteomes" id="UP000243579">
    <property type="component" value="Unassembled WGS sequence"/>
</dbReference>
<feature type="compositionally biased region" description="Low complexity" evidence="1">
    <location>
        <begin position="59"/>
        <end position="73"/>
    </location>
</feature>
<dbReference type="AlphaFoldDB" id="A0A1V9Z509"/>
<name>A0A1V9Z509_ACHHY</name>
<dbReference type="OrthoDB" id="76198at2759"/>
<sequence length="396" mass="42053">MADSSGSKDACGKPKRKVKVVASRYAQNLNLSNAARRQMPPPPASAQAAPARRPPPATVKPAPSAKATPASTPNNVAAPISTAATVHTTPAPPSPLASAAERLKAFRQKKATRELTRTPTKLKKARTDPSTNYDRKSAPTAVQAARATEPVATAPTVPATFPSSNAPPPPTSAASCPTKPTRSVPRDSDVESLELHESLYDQLCYAERLAAEAFAKQEADAMAQLASVFSAVHEKTMDLHRLERQLAQERKAHLLHTHLMDQARPPALLSLTAAQGNALAEMPGLLRIYGQQIAALGEAIAATLNRLPVVDDSCTPQALHAALDELTCTLEYTSATVLPQWAPVATLASHGSSLNTNTAQLRRIFHELAVQLRALGAASDHERSTRVEQVTQLLLG</sequence>
<evidence type="ECO:0000313" key="3">
    <source>
        <dbReference type="Proteomes" id="UP000243579"/>
    </source>
</evidence>
<evidence type="ECO:0000256" key="1">
    <source>
        <dbReference type="SAM" id="MobiDB-lite"/>
    </source>
</evidence>
<evidence type="ECO:0000313" key="2">
    <source>
        <dbReference type="EMBL" id="OQR93056.1"/>
    </source>
</evidence>